<dbReference type="Gene3D" id="3.90.180.10">
    <property type="entry name" value="Medium-chain alcohol dehydrogenases, catalytic domain"/>
    <property type="match status" value="1"/>
</dbReference>
<dbReference type="OrthoDB" id="1560166at2759"/>
<dbReference type="SUPFAM" id="SSF50129">
    <property type="entry name" value="GroES-like"/>
    <property type="match status" value="1"/>
</dbReference>
<dbReference type="EMBL" id="MU005596">
    <property type="protein sequence ID" value="KAF2680472.1"/>
    <property type="molecule type" value="Genomic_DNA"/>
</dbReference>
<dbReference type="InterPro" id="IPR011032">
    <property type="entry name" value="GroES-like_sf"/>
</dbReference>
<dbReference type="Proteomes" id="UP000799291">
    <property type="component" value="Unassembled WGS sequence"/>
</dbReference>
<accession>A0A6G1IQG9</accession>
<reference evidence="1" key="1">
    <citation type="journal article" date="2020" name="Stud. Mycol.">
        <title>101 Dothideomycetes genomes: a test case for predicting lifestyles and emergence of pathogens.</title>
        <authorList>
            <person name="Haridas S."/>
            <person name="Albert R."/>
            <person name="Binder M."/>
            <person name="Bloem J."/>
            <person name="Labutti K."/>
            <person name="Salamov A."/>
            <person name="Andreopoulos B."/>
            <person name="Baker S."/>
            <person name="Barry K."/>
            <person name="Bills G."/>
            <person name="Bluhm B."/>
            <person name="Cannon C."/>
            <person name="Castanera R."/>
            <person name="Culley D."/>
            <person name="Daum C."/>
            <person name="Ezra D."/>
            <person name="Gonzalez J."/>
            <person name="Henrissat B."/>
            <person name="Kuo A."/>
            <person name="Liang C."/>
            <person name="Lipzen A."/>
            <person name="Lutzoni F."/>
            <person name="Magnuson J."/>
            <person name="Mondo S."/>
            <person name="Nolan M."/>
            <person name="Ohm R."/>
            <person name="Pangilinan J."/>
            <person name="Park H.-J."/>
            <person name="Ramirez L."/>
            <person name="Alfaro M."/>
            <person name="Sun H."/>
            <person name="Tritt A."/>
            <person name="Yoshinaga Y."/>
            <person name="Zwiers L.-H."/>
            <person name="Turgeon B."/>
            <person name="Goodwin S."/>
            <person name="Spatafora J."/>
            <person name="Crous P."/>
            <person name="Grigoriev I."/>
        </authorList>
    </citation>
    <scope>NUCLEOTIDE SEQUENCE</scope>
    <source>
        <strain evidence="1">CBS 122367</strain>
    </source>
</reference>
<evidence type="ECO:0000313" key="2">
    <source>
        <dbReference type="Proteomes" id="UP000799291"/>
    </source>
</evidence>
<protein>
    <submittedName>
        <fullName evidence="1">Uncharacterized protein</fullName>
    </submittedName>
</protein>
<keyword evidence="2" id="KW-1185">Reference proteome</keyword>
<gene>
    <name evidence="1" type="ORF">K458DRAFT_434313</name>
</gene>
<sequence>MEYSGICETHCPSKNVYGGGMLREMIRPHRHGPRARSPAHDESPAIFGEGGGYIHGIGSSVKNTNLRIGDAALLSFNACGTCPPCTSIELHFCESTVQKASTAWSYSHDSVVSYYHL</sequence>
<organism evidence="1 2">
    <name type="scientific">Lentithecium fluviatile CBS 122367</name>
    <dbReference type="NCBI Taxonomy" id="1168545"/>
    <lineage>
        <taxon>Eukaryota</taxon>
        <taxon>Fungi</taxon>
        <taxon>Dikarya</taxon>
        <taxon>Ascomycota</taxon>
        <taxon>Pezizomycotina</taxon>
        <taxon>Dothideomycetes</taxon>
        <taxon>Pleosporomycetidae</taxon>
        <taxon>Pleosporales</taxon>
        <taxon>Massarineae</taxon>
        <taxon>Lentitheciaceae</taxon>
        <taxon>Lentithecium</taxon>
    </lineage>
</organism>
<dbReference type="AlphaFoldDB" id="A0A6G1IQG9"/>
<evidence type="ECO:0000313" key="1">
    <source>
        <dbReference type="EMBL" id="KAF2680472.1"/>
    </source>
</evidence>
<proteinExistence type="predicted"/>
<name>A0A6G1IQG9_9PLEO</name>